<protein>
    <submittedName>
        <fullName evidence="2">Permease</fullName>
    </submittedName>
</protein>
<sequence length="51" mass="5313">MLVLLVAFPGSAVAAMIAVRFESMEAEAGSAFVLSAIISVLTLPFLISLLM</sequence>
<name>A0ABT9YL17_9BACI</name>
<feature type="transmembrane region" description="Helical" evidence="1">
    <location>
        <begin position="30"/>
        <end position="50"/>
    </location>
</feature>
<accession>A0ABT9YL17</accession>
<keyword evidence="1" id="KW-0812">Transmembrane</keyword>
<keyword evidence="1" id="KW-1133">Transmembrane helix</keyword>
<dbReference type="Proteomes" id="UP001225034">
    <property type="component" value="Unassembled WGS sequence"/>
</dbReference>
<comment type="caution">
    <text evidence="2">The sequence shown here is derived from an EMBL/GenBank/DDBJ whole genome shotgun (WGS) entry which is preliminary data.</text>
</comment>
<evidence type="ECO:0000256" key="1">
    <source>
        <dbReference type="SAM" id="Phobius"/>
    </source>
</evidence>
<organism evidence="2 3">
    <name type="scientific">Alkalicoccobacillus murimartini</name>
    <dbReference type="NCBI Taxonomy" id="171685"/>
    <lineage>
        <taxon>Bacteria</taxon>
        <taxon>Bacillati</taxon>
        <taxon>Bacillota</taxon>
        <taxon>Bacilli</taxon>
        <taxon>Bacillales</taxon>
        <taxon>Bacillaceae</taxon>
        <taxon>Alkalicoccobacillus</taxon>
    </lineage>
</organism>
<evidence type="ECO:0000313" key="3">
    <source>
        <dbReference type="Proteomes" id="UP001225034"/>
    </source>
</evidence>
<dbReference type="EMBL" id="JAUSUA010000003">
    <property type="protein sequence ID" value="MDQ0207719.1"/>
    <property type="molecule type" value="Genomic_DNA"/>
</dbReference>
<evidence type="ECO:0000313" key="2">
    <source>
        <dbReference type="EMBL" id="MDQ0207719.1"/>
    </source>
</evidence>
<gene>
    <name evidence="2" type="ORF">J2S05_002520</name>
</gene>
<proteinExistence type="predicted"/>
<keyword evidence="3" id="KW-1185">Reference proteome</keyword>
<keyword evidence="1" id="KW-0472">Membrane</keyword>
<reference evidence="2 3" key="1">
    <citation type="submission" date="2023-07" db="EMBL/GenBank/DDBJ databases">
        <title>Genomic Encyclopedia of Type Strains, Phase IV (KMG-IV): sequencing the most valuable type-strain genomes for metagenomic binning, comparative biology and taxonomic classification.</title>
        <authorList>
            <person name="Goeker M."/>
        </authorList>
    </citation>
    <scope>NUCLEOTIDE SEQUENCE [LARGE SCALE GENOMIC DNA]</scope>
    <source>
        <strain evidence="2 3">DSM 19154</strain>
    </source>
</reference>